<dbReference type="PANTHER" id="PTHR19328:SF75">
    <property type="entry name" value="ALDOSE SUGAR DEHYDROGENASE YLII"/>
    <property type="match status" value="1"/>
</dbReference>
<dbReference type="EMBL" id="JAAWWL010000001">
    <property type="protein sequence ID" value="NKI31069.1"/>
    <property type="molecule type" value="Genomic_DNA"/>
</dbReference>
<dbReference type="Pfam" id="PF07995">
    <property type="entry name" value="GSDH"/>
    <property type="match status" value="1"/>
</dbReference>
<name>A0ABX1GNC8_9FLAO</name>
<dbReference type="InterPro" id="IPR012938">
    <property type="entry name" value="Glc/Sorbosone_DH"/>
</dbReference>
<evidence type="ECO:0000313" key="2">
    <source>
        <dbReference type="EMBL" id="NKI31069.1"/>
    </source>
</evidence>
<proteinExistence type="predicted"/>
<protein>
    <submittedName>
        <fullName evidence="2">PQQ-dependent sugar dehydrogenase</fullName>
    </submittedName>
</protein>
<comment type="caution">
    <text evidence="2">The sequence shown here is derived from an EMBL/GenBank/DDBJ whole genome shotgun (WGS) entry which is preliminary data.</text>
</comment>
<dbReference type="RefSeq" id="WP_168551266.1">
    <property type="nucleotide sequence ID" value="NZ_JAAWWL010000001.1"/>
</dbReference>
<dbReference type="SUPFAM" id="SSF50952">
    <property type="entry name" value="Soluble quinoprotein glucose dehydrogenase"/>
    <property type="match status" value="1"/>
</dbReference>
<reference evidence="2 3" key="1">
    <citation type="submission" date="2020-04" db="EMBL/GenBank/DDBJ databases">
        <authorList>
            <person name="Yoon J."/>
        </authorList>
    </citation>
    <scope>NUCLEOTIDE SEQUENCE [LARGE SCALE GENOMIC DNA]</scope>
    <source>
        <strain evidence="2 3">DJ-13</strain>
    </source>
</reference>
<organism evidence="2 3">
    <name type="scientific">Croceivirga thetidis</name>
    <dbReference type="NCBI Taxonomy" id="2721623"/>
    <lineage>
        <taxon>Bacteria</taxon>
        <taxon>Pseudomonadati</taxon>
        <taxon>Bacteroidota</taxon>
        <taxon>Flavobacteriia</taxon>
        <taxon>Flavobacteriales</taxon>
        <taxon>Flavobacteriaceae</taxon>
        <taxon>Croceivirga</taxon>
    </lineage>
</organism>
<keyword evidence="3" id="KW-1185">Reference proteome</keyword>
<dbReference type="InterPro" id="IPR011041">
    <property type="entry name" value="Quinoprot_gluc/sorb_DH_b-prop"/>
</dbReference>
<dbReference type="PANTHER" id="PTHR19328">
    <property type="entry name" value="HEDGEHOG-INTERACTING PROTEIN"/>
    <property type="match status" value="1"/>
</dbReference>
<evidence type="ECO:0000313" key="3">
    <source>
        <dbReference type="Proteomes" id="UP000718451"/>
    </source>
</evidence>
<dbReference type="InterPro" id="IPR011042">
    <property type="entry name" value="6-blade_b-propeller_TolB-like"/>
</dbReference>
<evidence type="ECO:0000259" key="1">
    <source>
        <dbReference type="Pfam" id="PF07995"/>
    </source>
</evidence>
<feature type="domain" description="Glucose/Sorbosone dehydrogenase" evidence="1">
    <location>
        <begin position="43"/>
        <end position="384"/>
    </location>
</feature>
<gene>
    <name evidence="2" type="ORF">HCU67_03880</name>
</gene>
<dbReference type="Proteomes" id="UP000718451">
    <property type="component" value="Unassembled WGS sequence"/>
</dbReference>
<accession>A0ABX1GNC8</accession>
<sequence length="393" mass="44259">MARVMRYSVLFGLTLCLACNQNKPSIEVNKVIFPEKEVIFEGLNRPWSIAFLSEDEALVTEKNGDLVRIDLLKQTKNRIKGFPNDLTDSIGTIHVGDNSGIYEVLLHPDFGQNQTIYFSYAAKKPGKGKTTKFVSAKFKNDSLSDITPILIAEPFTEINYHYGGGMAIGEDGKLYLTVGERLFWEHDEPEIPIAQDVTDPRGKIHRFNLDGSIPEDNPKLGPNSIPSIYAIGIRNTQGIALQPNTNRIWFTEHGTIQGDELNILKAGGNYGWPNVTTGKLRSKDYKPPKLDRAELTNPTWFWHHTVAPTGLCFYTGSEFPYWKNNLFIPGLSRGSLWRFQLEGDTIKSVEELFLDSRVRSRKVAQSPEGKLYLLTDLENGQLVRIIPKSISNN</sequence>
<dbReference type="Gene3D" id="2.120.10.30">
    <property type="entry name" value="TolB, C-terminal domain"/>
    <property type="match status" value="1"/>
</dbReference>